<name>A0A5Q2RR09_9ACTN</name>
<dbReference type="Pfam" id="PF04679">
    <property type="entry name" value="DNA_ligase_A_C"/>
    <property type="match status" value="1"/>
</dbReference>
<evidence type="ECO:0000256" key="1">
    <source>
        <dbReference type="ARBA" id="ARBA00007572"/>
    </source>
</evidence>
<dbReference type="PANTHER" id="PTHR45674">
    <property type="entry name" value="DNA LIGASE 1/3 FAMILY MEMBER"/>
    <property type="match status" value="1"/>
</dbReference>
<evidence type="ECO:0000259" key="6">
    <source>
        <dbReference type="Pfam" id="PF04679"/>
    </source>
</evidence>
<dbReference type="InterPro" id="IPR012310">
    <property type="entry name" value="DNA_ligase_ATP-dep_cent"/>
</dbReference>
<proteinExistence type="inferred from homology"/>
<dbReference type="AlphaFoldDB" id="A0A5Q2RR09"/>
<dbReference type="GO" id="GO:0006281">
    <property type="term" value="P:DNA repair"/>
    <property type="evidence" value="ECO:0007669"/>
    <property type="project" value="InterPro"/>
</dbReference>
<dbReference type="PROSITE" id="PS00697">
    <property type="entry name" value="DNA_LIGASE_A1"/>
    <property type="match status" value="1"/>
</dbReference>
<dbReference type="Gene3D" id="2.40.50.140">
    <property type="entry name" value="Nucleic acid-binding proteins"/>
    <property type="match status" value="1"/>
</dbReference>
<feature type="domain" description="DNA ligase ATP-dependent C-terminal" evidence="6">
    <location>
        <begin position="217"/>
        <end position="330"/>
    </location>
</feature>
<dbReference type="CDD" id="cd07905">
    <property type="entry name" value="Adenylation_DNA_ligase_LigC"/>
    <property type="match status" value="1"/>
</dbReference>
<dbReference type="EC" id="6.5.1.1" evidence="2"/>
<dbReference type="GO" id="GO:0003910">
    <property type="term" value="F:DNA ligase (ATP) activity"/>
    <property type="evidence" value="ECO:0007669"/>
    <property type="project" value="UniProtKB-EC"/>
</dbReference>
<dbReference type="InterPro" id="IPR044117">
    <property type="entry name" value="OBF_LigC-like"/>
</dbReference>
<dbReference type="GO" id="GO:0005524">
    <property type="term" value="F:ATP binding"/>
    <property type="evidence" value="ECO:0007669"/>
    <property type="project" value="InterPro"/>
</dbReference>
<evidence type="ECO:0000313" key="7">
    <source>
        <dbReference type="EMBL" id="QGG96577.1"/>
    </source>
</evidence>
<evidence type="ECO:0000313" key="8">
    <source>
        <dbReference type="Proteomes" id="UP000334019"/>
    </source>
</evidence>
<protein>
    <recommendedName>
        <fullName evidence="2">DNA ligase (ATP)</fullName>
        <ecNumber evidence="2">6.5.1.1</ecNumber>
    </recommendedName>
</protein>
<dbReference type="GO" id="GO:0006310">
    <property type="term" value="P:DNA recombination"/>
    <property type="evidence" value="ECO:0007669"/>
    <property type="project" value="InterPro"/>
</dbReference>
<sequence>MDLPVMPPVKPMLAKAVRDMPDRDDIWFEPKWDGFRCIVFRDGDEIELGSRNERPLTRYFPELIEPLRRALPDRCVVDGEVVIAGSEGLDFDALLQRIHPAESRVNMLAETTPASFVAFDLLAVGDEDLRQVPFSERRARLEELLAGVDAPIHLTPGTTDRTVGADWFDRFEGAGLDGVIAKPLGDPYVEDKRTQFKVKHQRTADVVVAGYRVHKSGDGVGSLLLGLYDDDGVLHHVGVAASFKAADRPQLAVELAPLVLHDISQHPWSTWMTPSEGDGRQPGAPSRWNANKDLSWVPIRPERVAEVSYQHMQGDRFRQTTHLVRWRPDRDPTSCTYAQLEVAVPYELHEVFGA</sequence>
<gene>
    <name evidence="7" type="ORF">GH723_16530</name>
</gene>
<dbReference type="InterPro" id="IPR016059">
    <property type="entry name" value="DNA_ligase_ATP-dep_CS"/>
</dbReference>
<keyword evidence="8" id="KW-1185">Reference proteome</keyword>
<evidence type="ECO:0000259" key="5">
    <source>
        <dbReference type="Pfam" id="PF01068"/>
    </source>
</evidence>
<dbReference type="InterPro" id="IPR050191">
    <property type="entry name" value="ATP-dep_DNA_ligase"/>
</dbReference>
<dbReference type="SUPFAM" id="SSF56091">
    <property type="entry name" value="DNA ligase/mRNA capping enzyme, catalytic domain"/>
    <property type="match status" value="1"/>
</dbReference>
<dbReference type="InterPro" id="IPR044119">
    <property type="entry name" value="Adenylation_LigC-like"/>
</dbReference>
<reference evidence="7 8" key="1">
    <citation type="submission" date="2019-11" db="EMBL/GenBank/DDBJ databases">
        <authorList>
            <person name="He Y."/>
        </authorList>
    </citation>
    <scope>NUCLEOTIDE SEQUENCE [LARGE SCALE GENOMIC DNA]</scope>
    <source>
        <strain evidence="7 8">SCSIO 58843</strain>
    </source>
</reference>
<organism evidence="7 8">
    <name type="scientific">Actinomarinicola tropica</name>
    <dbReference type="NCBI Taxonomy" id="2789776"/>
    <lineage>
        <taxon>Bacteria</taxon>
        <taxon>Bacillati</taxon>
        <taxon>Actinomycetota</taxon>
        <taxon>Acidimicrobiia</taxon>
        <taxon>Acidimicrobiales</taxon>
        <taxon>Iamiaceae</taxon>
        <taxon>Actinomarinicola</taxon>
    </lineage>
</organism>
<dbReference type="KEGG" id="atq:GH723_16530"/>
<dbReference type="InterPro" id="IPR012309">
    <property type="entry name" value="DNA_ligase_ATP-dep_C"/>
</dbReference>
<feature type="domain" description="ATP-dependent DNA ligase family profile" evidence="5">
    <location>
        <begin position="11"/>
        <end position="199"/>
    </location>
</feature>
<dbReference type="Proteomes" id="UP000334019">
    <property type="component" value="Chromosome"/>
</dbReference>
<evidence type="ECO:0000256" key="3">
    <source>
        <dbReference type="ARBA" id="ARBA00022598"/>
    </source>
</evidence>
<dbReference type="Gene3D" id="3.30.470.30">
    <property type="entry name" value="DNA ligase/mRNA capping enzyme"/>
    <property type="match status" value="1"/>
</dbReference>
<dbReference type="EMBL" id="CP045851">
    <property type="protein sequence ID" value="QGG96577.1"/>
    <property type="molecule type" value="Genomic_DNA"/>
</dbReference>
<dbReference type="PANTHER" id="PTHR45674:SF4">
    <property type="entry name" value="DNA LIGASE 1"/>
    <property type="match status" value="1"/>
</dbReference>
<accession>A0A5Q2RR09</accession>
<dbReference type="Pfam" id="PF01068">
    <property type="entry name" value="DNA_ligase_A_M"/>
    <property type="match status" value="1"/>
</dbReference>
<comment type="catalytic activity">
    <reaction evidence="4">
        <text>ATP + (deoxyribonucleotide)n-3'-hydroxyl + 5'-phospho-(deoxyribonucleotide)m = (deoxyribonucleotide)n+m + AMP + diphosphate.</text>
        <dbReference type="EC" id="6.5.1.1"/>
    </reaction>
</comment>
<dbReference type="SUPFAM" id="SSF50249">
    <property type="entry name" value="Nucleic acid-binding proteins"/>
    <property type="match status" value="1"/>
</dbReference>
<comment type="similarity">
    <text evidence="1">Belongs to the ATP-dependent DNA ligase family.</text>
</comment>
<evidence type="ECO:0000256" key="4">
    <source>
        <dbReference type="ARBA" id="ARBA00034003"/>
    </source>
</evidence>
<evidence type="ECO:0000256" key="2">
    <source>
        <dbReference type="ARBA" id="ARBA00012727"/>
    </source>
</evidence>
<keyword evidence="3 7" id="KW-0436">Ligase</keyword>
<dbReference type="CDD" id="cd07970">
    <property type="entry name" value="OBF_DNA_ligase_LigC"/>
    <property type="match status" value="1"/>
</dbReference>
<dbReference type="InterPro" id="IPR012340">
    <property type="entry name" value="NA-bd_OB-fold"/>
</dbReference>
<dbReference type="NCBIfam" id="NF006078">
    <property type="entry name" value="PRK08224.1"/>
    <property type="match status" value="1"/>
</dbReference>
<dbReference type="RefSeq" id="WP_153760681.1">
    <property type="nucleotide sequence ID" value="NZ_CP045851.1"/>
</dbReference>